<dbReference type="RefSeq" id="WP_089836959.1">
    <property type="nucleotide sequence ID" value="NZ_FNBN01000009.1"/>
</dbReference>
<gene>
    <name evidence="2" type="ORF">SAMN04488121_109166</name>
</gene>
<name>A0A1G8A8U8_CHIFI</name>
<dbReference type="AlphaFoldDB" id="A0A1G8A8U8"/>
<keyword evidence="1" id="KW-0732">Signal</keyword>
<evidence type="ECO:0000313" key="3">
    <source>
        <dbReference type="Proteomes" id="UP000199045"/>
    </source>
</evidence>
<accession>A0A1G8A8U8</accession>
<feature type="chain" id="PRO_5011597542" description="NlpE N-terminal domain-containing protein" evidence="1">
    <location>
        <begin position="22"/>
        <end position="152"/>
    </location>
</feature>
<dbReference type="STRING" id="104663.SAMN04488121_109166"/>
<proteinExistence type="predicted"/>
<reference evidence="2 3" key="1">
    <citation type="submission" date="2016-10" db="EMBL/GenBank/DDBJ databases">
        <authorList>
            <person name="de Groot N.N."/>
        </authorList>
    </citation>
    <scope>NUCLEOTIDE SEQUENCE [LARGE SCALE GENOMIC DNA]</scope>
    <source>
        <strain evidence="2 3">DSM 527</strain>
    </source>
</reference>
<evidence type="ECO:0008006" key="4">
    <source>
        <dbReference type="Google" id="ProtNLM"/>
    </source>
</evidence>
<evidence type="ECO:0000256" key="1">
    <source>
        <dbReference type="SAM" id="SignalP"/>
    </source>
</evidence>
<evidence type="ECO:0000313" key="2">
    <source>
        <dbReference type="EMBL" id="SDH17382.1"/>
    </source>
</evidence>
<dbReference type="OrthoDB" id="826030at2"/>
<dbReference type="Proteomes" id="UP000199045">
    <property type="component" value="Unassembled WGS sequence"/>
</dbReference>
<dbReference type="PROSITE" id="PS51257">
    <property type="entry name" value="PROKAR_LIPOPROTEIN"/>
    <property type="match status" value="1"/>
</dbReference>
<feature type="signal peptide" evidence="1">
    <location>
        <begin position="1"/>
        <end position="21"/>
    </location>
</feature>
<sequence>MYNVRLNYRLLLLFLTLLVSACSRQNGVGKLSQAIDALDANDLATGSYVIIPNQGCEGCISTAEAFVKNNIGKSDSIRYIFTRIQSAKLLKIKLGNDVMSSNKVLLDTADMIEYPDKGKEIYPMIVTVKDHRVDKVTYQSPDSDGLNALLGK</sequence>
<protein>
    <recommendedName>
        <fullName evidence="4">NlpE N-terminal domain-containing protein</fullName>
    </recommendedName>
</protein>
<organism evidence="2 3">
    <name type="scientific">Chitinophaga filiformis</name>
    <name type="common">Myxococcus filiformis</name>
    <name type="synonym">Flexibacter filiformis</name>
    <dbReference type="NCBI Taxonomy" id="104663"/>
    <lineage>
        <taxon>Bacteria</taxon>
        <taxon>Pseudomonadati</taxon>
        <taxon>Bacteroidota</taxon>
        <taxon>Chitinophagia</taxon>
        <taxon>Chitinophagales</taxon>
        <taxon>Chitinophagaceae</taxon>
        <taxon>Chitinophaga</taxon>
    </lineage>
</organism>
<dbReference type="EMBL" id="FNBN01000009">
    <property type="protein sequence ID" value="SDH17382.1"/>
    <property type="molecule type" value="Genomic_DNA"/>
</dbReference>